<evidence type="ECO:0000259" key="11">
    <source>
        <dbReference type="Pfam" id="PF00662"/>
    </source>
</evidence>
<feature type="transmembrane region" description="Helical" evidence="8">
    <location>
        <begin position="6"/>
        <end position="25"/>
    </location>
</feature>
<keyword evidence="3 8" id="KW-0813">Transport</keyword>
<evidence type="ECO:0000256" key="2">
    <source>
        <dbReference type="ARBA" id="ARBA00008483"/>
    </source>
</evidence>
<comment type="similarity">
    <text evidence="8">Belongs to the inorganic carbon transporter (TC 9.A.2) DabB family.</text>
</comment>
<reference evidence="12 13" key="1">
    <citation type="submission" date="2023-10" db="EMBL/GenBank/DDBJ databases">
        <title>Niallia locisalis sp.nov. isolated from a salt pond sample.</title>
        <authorList>
            <person name="Li X.-J."/>
            <person name="Dong L."/>
        </authorList>
    </citation>
    <scope>NUCLEOTIDE SEQUENCE [LARGE SCALE GENOMIC DNA]</scope>
    <source>
        <strain evidence="12 13">DSM 29761</strain>
    </source>
</reference>
<evidence type="ECO:0000256" key="1">
    <source>
        <dbReference type="ARBA" id="ARBA00004651"/>
    </source>
</evidence>
<comment type="function">
    <text evidence="8">Part of an energy-coupled inorganic carbon pump.</text>
</comment>
<comment type="subcellular location">
    <subcellularLocation>
        <location evidence="1 8">Cell membrane</location>
        <topology evidence="1 8">Multi-pass membrane protein</topology>
    </subcellularLocation>
    <subcellularLocation>
        <location evidence="9">Membrane</location>
        <topology evidence="9">Multi-pass membrane protein</topology>
    </subcellularLocation>
</comment>
<dbReference type="EMBL" id="CP137640">
    <property type="protein sequence ID" value="WVX79393.1"/>
    <property type="molecule type" value="Genomic_DNA"/>
</dbReference>
<organism evidence="12 13">
    <name type="scientific">Niallia oryzisoli</name>
    <dbReference type="NCBI Taxonomy" id="1737571"/>
    <lineage>
        <taxon>Bacteria</taxon>
        <taxon>Bacillati</taxon>
        <taxon>Bacillota</taxon>
        <taxon>Bacilli</taxon>
        <taxon>Bacillales</taxon>
        <taxon>Bacillaceae</taxon>
        <taxon>Niallia</taxon>
    </lineage>
</organism>
<feature type="transmembrane region" description="Helical" evidence="8">
    <location>
        <begin position="100"/>
        <end position="116"/>
    </location>
</feature>
<keyword evidence="4 8" id="KW-1003">Cell membrane</keyword>
<keyword evidence="12" id="KW-0560">Oxidoreductase</keyword>
<feature type="transmembrane region" description="Helical" evidence="8">
    <location>
        <begin position="375"/>
        <end position="396"/>
    </location>
</feature>
<dbReference type="NCBIfam" id="NF006373">
    <property type="entry name" value="PRK08601.1"/>
    <property type="match status" value="1"/>
</dbReference>
<evidence type="ECO:0000256" key="6">
    <source>
        <dbReference type="ARBA" id="ARBA00022989"/>
    </source>
</evidence>
<proteinExistence type="inferred from homology"/>
<evidence type="ECO:0000313" key="12">
    <source>
        <dbReference type="EMBL" id="WVX79393.1"/>
    </source>
</evidence>
<dbReference type="InterPro" id="IPR046396">
    <property type="entry name" value="Transporter_DabB"/>
</dbReference>
<evidence type="ECO:0000256" key="7">
    <source>
        <dbReference type="ARBA" id="ARBA00023136"/>
    </source>
</evidence>
<name>A0ABZ2C7U1_9BACI</name>
<dbReference type="Pfam" id="PF00662">
    <property type="entry name" value="Proton_antipo_N"/>
    <property type="match status" value="1"/>
</dbReference>
<feature type="transmembrane region" description="Helical" evidence="8">
    <location>
        <begin position="67"/>
        <end position="88"/>
    </location>
</feature>
<dbReference type="InterPro" id="IPR001516">
    <property type="entry name" value="Proton_antipo_N"/>
</dbReference>
<evidence type="ECO:0000256" key="4">
    <source>
        <dbReference type="ARBA" id="ARBA00022475"/>
    </source>
</evidence>
<dbReference type="HAMAP" id="MF_00862">
    <property type="entry name" value="DabB"/>
    <property type="match status" value="1"/>
</dbReference>
<evidence type="ECO:0000256" key="8">
    <source>
        <dbReference type="HAMAP-Rule" id="MF_00862"/>
    </source>
</evidence>
<feature type="transmembrane region" description="Helical" evidence="8">
    <location>
        <begin position="160"/>
        <end position="181"/>
    </location>
</feature>
<evidence type="ECO:0000256" key="3">
    <source>
        <dbReference type="ARBA" id="ARBA00022448"/>
    </source>
</evidence>
<dbReference type="PANTHER" id="PTHR42829">
    <property type="entry name" value="NADH-UBIQUINONE OXIDOREDUCTASE CHAIN 5"/>
    <property type="match status" value="1"/>
</dbReference>
<feature type="transmembrane region" description="Helical" evidence="8">
    <location>
        <begin position="441"/>
        <end position="461"/>
    </location>
</feature>
<evidence type="ECO:0000256" key="5">
    <source>
        <dbReference type="ARBA" id="ARBA00022692"/>
    </source>
</evidence>
<keyword evidence="6 8" id="KW-1133">Transmembrane helix</keyword>
<feature type="transmembrane region" description="Helical" evidence="8">
    <location>
        <begin position="37"/>
        <end position="55"/>
    </location>
</feature>
<evidence type="ECO:0000256" key="9">
    <source>
        <dbReference type="RuleBase" id="RU000320"/>
    </source>
</evidence>
<comment type="similarity">
    <text evidence="2">Belongs to the CPA3 antiporters (TC 2.A.63) subunit A family.</text>
</comment>
<evidence type="ECO:0000313" key="13">
    <source>
        <dbReference type="Proteomes" id="UP001357223"/>
    </source>
</evidence>
<dbReference type="InterPro" id="IPR003945">
    <property type="entry name" value="NU5C-like"/>
</dbReference>
<gene>
    <name evidence="8" type="primary">dabB</name>
    <name evidence="12" type="ORF">R4Z09_19040</name>
</gene>
<keyword evidence="5 8" id="KW-0812">Transmembrane</keyword>
<dbReference type="RefSeq" id="WP_338448327.1">
    <property type="nucleotide sequence ID" value="NZ_CP137640.1"/>
</dbReference>
<sequence>MLEYLPILYSIFLVISLCSSIILLIPKVSLNYVRIHIGVLTLPPLVALLALIFHVDNIIWGPLHFNTLTWLMAVFVLTVGLIVQRFSVHFLVGDRSYRQYFSLLTLTTAAGSLAWLSDDLRLLLICWGTTLLGLTLTIRLKKEWQVAKKAASTMGRYFTISWFVLLAAILWLTQTTGYWQLSQVMTQDSLALLETWEKTCINLLLVISVLIPAGQWPFQRWILDSAVAPTPISAVMHAGIVNAGGILLTLFAPLFNGSIAQIPLLILASVSVLIGTGIMFVQVDYKRQLVGSTIAQMGFMLIQCALGAYIAAIIHAVLHGLFKSTLFLQAGSALHHDQPLKKSKKPASFIGKFSGIMFGILAAIGFWAASPEDAYQLISAIILGFSVSFAWMQLIVFGHGRIGRISGLILFIAGALVYGLVHTGFHHLLHETIGTGAQPSIPAFLCLMFILFIGSAIGLWLSRNRTSRGFTILYLWLVQLGEPNQAAVESHPKYLTQYMSQGGKKDEFSINIK</sequence>
<feature type="transmembrane region" description="Helical" evidence="8">
    <location>
        <begin position="294"/>
        <end position="318"/>
    </location>
</feature>
<feature type="transmembrane region" description="Helical" evidence="8">
    <location>
        <begin position="408"/>
        <end position="429"/>
    </location>
</feature>
<feature type="transmembrane region" description="Helical" evidence="8">
    <location>
        <begin position="349"/>
        <end position="369"/>
    </location>
</feature>
<keyword evidence="13" id="KW-1185">Reference proteome</keyword>
<protein>
    <recommendedName>
        <fullName evidence="8">Probable inorganic carbon transporter subunit DabB</fullName>
    </recommendedName>
</protein>
<dbReference type="Proteomes" id="UP001357223">
    <property type="component" value="Chromosome"/>
</dbReference>
<feature type="transmembrane region" description="Helical" evidence="8">
    <location>
        <begin position="122"/>
        <end position="140"/>
    </location>
</feature>
<evidence type="ECO:0000259" key="10">
    <source>
        <dbReference type="Pfam" id="PF00361"/>
    </source>
</evidence>
<feature type="domain" description="NADH-Ubiquinone oxidoreductase (complex I) chain 5 N-terminal" evidence="11">
    <location>
        <begin position="63"/>
        <end position="101"/>
    </location>
</feature>
<feature type="transmembrane region" description="Helical" evidence="8">
    <location>
        <begin position="234"/>
        <end position="255"/>
    </location>
</feature>
<dbReference type="PANTHER" id="PTHR42829:SF1">
    <property type="entry name" value="INORGANIC CARBON TRANSPORTER SUBUNIT DABB-RELATED"/>
    <property type="match status" value="1"/>
</dbReference>
<dbReference type="PRINTS" id="PR01434">
    <property type="entry name" value="NADHDHGNASE5"/>
</dbReference>
<feature type="transmembrane region" description="Helical" evidence="8">
    <location>
        <begin position="262"/>
        <end position="282"/>
    </location>
</feature>
<dbReference type="Pfam" id="PF00361">
    <property type="entry name" value="Proton_antipo_M"/>
    <property type="match status" value="1"/>
</dbReference>
<feature type="domain" description="NADH:quinone oxidoreductase/Mrp antiporter transmembrane" evidence="10">
    <location>
        <begin position="117"/>
        <end position="398"/>
    </location>
</feature>
<accession>A0ABZ2C7U1</accession>
<dbReference type="GO" id="GO:0050136">
    <property type="term" value="F:NADH dehydrogenase (quinone) (non-electrogenic) activity"/>
    <property type="evidence" value="ECO:0007669"/>
    <property type="project" value="UniProtKB-EC"/>
</dbReference>
<dbReference type="InterPro" id="IPR001750">
    <property type="entry name" value="ND/Mrp_TM"/>
</dbReference>
<keyword evidence="7 8" id="KW-0472">Membrane</keyword>
<comment type="subunit">
    <text evidence="8">Forms a complex with DabA.</text>
</comment>